<gene>
    <name evidence="1" type="ORF">HLI17_32900</name>
</gene>
<organism evidence="1 2">
    <name type="scientific">Rhizobium laguerreae</name>
    <dbReference type="NCBI Taxonomy" id="1076926"/>
    <lineage>
        <taxon>Bacteria</taxon>
        <taxon>Pseudomonadati</taxon>
        <taxon>Pseudomonadota</taxon>
        <taxon>Alphaproteobacteria</taxon>
        <taxon>Hyphomicrobiales</taxon>
        <taxon>Rhizobiaceae</taxon>
        <taxon>Rhizobium/Agrobacterium group</taxon>
        <taxon>Rhizobium</taxon>
    </lineage>
</organism>
<accession>A0A7Y2W8X9</accession>
<reference evidence="1 2" key="1">
    <citation type="submission" date="2020-04" db="EMBL/GenBank/DDBJ databases">
        <title>Rhizobium bacterial biofertilizers improve the content of phenolic compounds of Lactuca sativa L. under non-saline and saline-stress conditions.</title>
        <authorList>
            <person name="Ayuso-Calles M."/>
            <person name="Garcia-Estevez I."/>
            <person name="Jimenez-Gomez A."/>
            <person name="Flores-Felix J.D."/>
            <person name="Escribano-Bailon M."/>
            <person name="Rivas R."/>
        </authorList>
    </citation>
    <scope>NUCLEOTIDE SEQUENCE [LARGE SCALE GENOMIC DNA]</scope>
    <source>
        <strain evidence="1 2">GPTR02</strain>
    </source>
</reference>
<dbReference type="EMBL" id="JABEQY010000053">
    <property type="protein sequence ID" value="NNH67985.1"/>
    <property type="molecule type" value="Genomic_DNA"/>
</dbReference>
<dbReference type="Proteomes" id="UP000530654">
    <property type="component" value="Unassembled WGS sequence"/>
</dbReference>
<sequence>MNTAPEYLLFDDLDEWDDDDVVVVEIINNEIGNVRTHYPNRQSGPKPIEEALDEAHRFLVNDPNIRRIGVFLHPEAQWAPMWGVLIKRKQSLDSKPFRV</sequence>
<protein>
    <submittedName>
        <fullName evidence="1">Uncharacterized protein</fullName>
    </submittedName>
</protein>
<dbReference type="RefSeq" id="WP_170282973.1">
    <property type="nucleotide sequence ID" value="NZ_JABEQY010000053.1"/>
</dbReference>
<proteinExistence type="predicted"/>
<evidence type="ECO:0000313" key="2">
    <source>
        <dbReference type="Proteomes" id="UP000530654"/>
    </source>
</evidence>
<name>A0A7Y2W8X9_9HYPH</name>
<comment type="caution">
    <text evidence="1">The sequence shown here is derived from an EMBL/GenBank/DDBJ whole genome shotgun (WGS) entry which is preliminary data.</text>
</comment>
<dbReference type="AlphaFoldDB" id="A0A7Y2W8X9"/>
<evidence type="ECO:0000313" key="1">
    <source>
        <dbReference type="EMBL" id="NNH67985.1"/>
    </source>
</evidence>